<dbReference type="OrthoDB" id="9780824at2"/>
<evidence type="ECO:0000313" key="4">
    <source>
        <dbReference type="EMBL" id="AYE38803.1"/>
    </source>
</evidence>
<keyword evidence="1 2" id="KW-0238">DNA-binding</keyword>
<dbReference type="Pfam" id="PF00440">
    <property type="entry name" value="TetR_N"/>
    <property type="match status" value="1"/>
</dbReference>
<dbReference type="InterPro" id="IPR050624">
    <property type="entry name" value="HTH-type_Tx_Regulator"/>
</dbReference>
<dbReference type="InterPro" id="IPR001647">
    <property type="entry name" value="HTH_TetR"/>
</dbReference>
<dbReference type="SUPFAM" id="SSF46689">
    <property type="entry name" value="Homeodomain-like"/>
    <property type="match status" value="1"/>
</dbReference>
<proteinExistence type="predicted"/>
<dbReference type="InterPro" id="IPR036271">
    <property type="entry name" value="Tet_transcr_reg_TetR-rel_C_sf"/>
</dbReference>
<reference evidence="5" key="1">
    <citation type="submission" date="2018-08" db="EMBL/GenBank/DDBJ databases">
        <title>Genome of Lactobacillus sp. HBUAS52074.</title>
        <authorList>
            <person name="Guo Z."/>
            <person name="Zhang Z.D."/>
        </authorList>
    </citation>
    <scope>NUCLEOTIDE SEQUENCE [LARGE SCALE GENOMIC DNA]</scope>
    <source>
        <strain evidence="5">HBUAS52074</strain>
    </source>
</reference>
<name>A0A386PVY6_9LACO</name>
<dbReference type="AlphaFoldDB" id="A0A386PVY6"/>
<dbReference type="RefSeq" id="WP_120143032.1">
    <property type="nucleotide sequence ID" value="NZ_CP031933.2"/>
</dbReference>
<dbReference type="KEGG" id="lzh:D1B17_09215"/>
<dbReference type="PANTHER" id="PTHR43479">
    <property type="entry name" value="ACREF/ENVCD OPERON REPRESSOR-RELATED"/>
    <property type="match status" value="1"/>
</dbReference>
<evidence type="ECO:0000256" key="1">
    <source>
        <dbReference type="ARBA" id="ARBA00023125"/>
    </source>
</evidence>
<gene>
    <name evidence="4" type="ORF">D1B17_09215</name>
</gene>
<evidence type="ECO:0000256" key="2">
    <source>
        <dbReference type="PROSITE-ProRule" id="PRU00335"/>
    </source>
</evidence>
<feature type="DNA-binding region" description="H-T-H motif" evidence="2">
    <location>
        <begin position="43"/>
        <end position="62"/>
    </location>
</feature>
<dbReference type="InterPro" id="IPR009057">
    <property type="entry name" value="Homeodomain-like_sf"/>
</dbReference>
<dbReference type="Proteomes" id="UP000267208">
    <property type="component" value="Chromosome"/>
</dbReference>
<dbReference type="GO" id="GO:0003677">
    <property type="term" value="F:DNA binding"/>
    <property type="evidence" value="ECO:0007669"/>
    <property type="project" value="UniProtKB-UniRule"/>
</dbReference>
<sequence>MAEQELSQDFKKWVGQSDMPTGKKKVVLAALELFSKKGFDGTSTQEIAKTSGMSQATIFKYFKTKEDLLEFIITPLMKNIFPVYVNDFQKELVAKKGNIEDLIHFVVQNRYHFLVDNREVALIVLSEILTKDKVRDKFVELVEKRGSDIIQVFVKMAHETGQIRADIKPETIIRMVISQILFYFVQNNKVMAPKSAEETKQDLAEIEKVVISAIKK</sequence>
<protein>
    <submittedName>
        <fullName evidence="4">TetR/AcrR family transcriptional regulator</fullName>
    </submittedName>
</protein>
<keyword evidence="5" id="KW-1185">Reference proteome</keyword>
<dbReference type="Gene3D" id="1.10.357.10">
    <property type="entry name" value="Tetracycline Repressor, domain 2"/>
    <property type="match status" value="1"/>
</dbReference>
<dbReference type="PROSITE" id="PS50977">
    <property type="entry name" value="HTH_TETR_2"/>
    <property type="match status" value="1"/>
</dbReference>
<dbReference type="PANTHER" id="PTHR43479:SF11">
    <property type="entry name" value="ACREF_ENVCD OPERON REPRESSOR-RELATED"/>
    <property type="match status" value="1"/>
</dbReference>
<dbReference type="SUPFAM" id="SSF48498">
    <property type="entry name" value="Tetracyclin repressor-like, C-terminal domain"/>
    <property type="match status" value="1"/>
</dbReference>
<evidence type="ECO:0000313" key="5">
    <source>
        <dbReference type="Proteomes" id="UP000267208"/>
    </source>
</evidence>
<accession>A0A386PVY6</accession>
<evidence type="ECO:0000259" key="3">
    <source>
        <dbReference type="PROSITE" id="PS50977"/>
    </source>
</evidence>
<dbReference type="PRINTS" id="PR00455">
    <property type="entry name" value="HTHTETR"/>
</dbReference>
<organism evidence="4 5">
    <name type="scientific">Companilactobacillus zhachilii</name>
    <dbReference type="NCBI Taxonomy" id="2304606"/>
    <lineage>
        <taxon>Bacteria</taxon>
        <taxon>Bacillati</taxon>
        <taxon>Bacillota</taxon>
        <taxon>Bacilli</taxon>
        <taxon>Lactobacillales</taxon>
        <taxon>Lactobacillaceae</taxon>
        <taxon>Companilactobacillus</taxon>
    </lineage>
</organism>
<dbReference type="EMBL" id="CP031933">
    <property type="protein sequence ID" value="AYE38803.1"/>
    <property type="molecule type" value="Genomic_DNA"/>
</dbReference>
<feature type="domain" description="HTH tetR-type" evidence="3">
    <location>
        <begin position="20"/>
        <end position="80"/>
    </location>
</feature>